<dbReference type="Gene3D" id="3.90.1070.10">
    <property type="match status" value="1"/>
</dbReference>
<dbReference type="InterPro" id="IPR036412">
    <property type="entry name" value="HAD-like_sf"/>
</dbReference>
<dbReference type="NCBIfam" id="TIGR02472">
    <property type="entry name" value="sucr_P_syn_N"/>
    <property type="match status" value="1"/>
</dbReference>
<dbReference type="GO" id="GO:0016791">
    <property type="term" value="F:phosphatase activity"/>
    <property type="evidence" value="ECO:0007669"/>
    <property type="project" value="UniProtKB-ARBA"/>
</dbReference>
<keyword evidence="4" id="KW-0808">Transferase</keyword>
<dbReference type="InterPro" id="IPR006380">
    <property type="entry name" value="SPP-like_dom"/>
</dbReference>
<dbReference type="GO" id="GO:0046524">
    <property type="term" value="F:sucrose-phosphate synthase activity"/>
    <property type="evidence" value="ECO:0007669"/>
    <property type="project" value="UniProtKB-EC"/>
</dbReference>
<dbReference type="InterPro" id="IPR006379">
    <property type="entry name" value="HAD-SF_hydro_IIB"/>
</dbReference>
<dbReference type="InterPro" id="IPR044161">
    <property type="entry name" value="SPS"/>
</dbReference>
<dbReference type="SFLD" id="SFLDS00003">
    <property type="entry name" value="Haloacid_Dehalogenase"/>
    <property type="match status" value="1"/>
</dbReference>
<dbReference type="NCBIfam" id="TIGR02471">
    <property type="entry name" value="sucr_syn_bact_C"/>
    <property type="match status" value="1"/>
</dbReference>
<dbReference type="Proteomes" id="UP000826722">
    <property type="component" value="Chromosome"/>
</dbReference>
<evidence type="ECO:0000256" key="5">
    <source>
        <dbReference type="ARBA" id="ARBA00047471"/>
    </source>
</evidence>
<dbReference type="PANTHER" id="PTHR46039">
    <property type="entry name" value="SUCROSE-PHOSPHATE SYNTHASE 3-RELATED"/>
    <property type="match status" value="1"/>
</dbReference>
<evidence type="ECO:0000259" key="6">
    <source>
        <dbReference type="Pfam" id="PF00534"/>
    </source>
</evidence>
<feature type="domain" description="Glycosyltransferase subfamily 4-like N-terminal" evidence="8">
    <location>
        <begin position="41"/>
        <end position="230"/>
    </location>
</feature>
<gene>
    <name evidence="9" type="primary">sps</name>
    <name evidence="9" type="ORF">ZMTM_14650</name>
</gene>
<dbReference type="Pfam" id="PF13579">
    <property type="entry name" value="Glyco_trans_4_4"/>
    <property type="match status" value="1"/>
</dbReference>
<evidence type="ECO:0000259" key="8">
    <source>
        <dbReference type="Pfam" id="PF13579"/>
    </source>
</evidence>
<accession>A0A8D5G8R6</accession>
<dbReference type="InterPro" id="IPR023214">
    <property type="entry name" value="HAD_sf"/>
</dbReference>
<evidence type="ECO:0000313" key="10">
    <source>
        <dbReference type="Proteomes" id="UP000826722"/>
    </source>
</evidence>
<reference evidence="9" key="1">
    <citation type="journal article" date="2021" name="Arch. Microbiol.">
        <title>Methyloradius palustris gen. nov., sp. nov., a methanol-oxidizing bacterium isolated from snow.</title>
        <authorList>
            <person name="Miyadera T."/>
            <person name="Kojima H."/>
            <person name="Fukui M."/>
        </authorList>
    </citation>
    <scope>NUCLEOTIDE SEQUENCE</scope>
    <source>
        <strain evidence="9">Zm11</strain>
    </source>
</reference>
<dbReference type="KEGG" id="mpau:ZMTM_14650"/>
<dbReference type="InterPro" id="IPR028098">
    <property type="entry name" value="Glyco_trans_4-like_N"/>
</dbReference>
<keyword evidence="10" id="KW-1185">Reference proteome</keyword>
<dbReference type="Pfam" id="PF05116">
    <property type="entry name" value="S6PP"/>
    <property type="match status" value="1"/>
</dbReference>
<dbReference type="InterPro" id="IPR001296">
    <property type="entry name" value="Glyco_trans_1"/>
</dbReference>
<evidence type="ECO:0000256" key="4">
    <source>
        <dbReference type="ARBA" id="ARBA00022679"/>
    </source>
</evidence>
<keyword evidence="3" id="KW-0328">Glycosyltransferase</keyword>
<organism evidence="9 10">
    <name type="scientific">Methyloradius palustris</name>
    <dbReference type="NCBI Taxonomy" id="2778876"/>
    <lineage>
        <taxon>Bacteria</taxon>
        <taxon>Pseudomonadati</taxon>
        <taxon>Pseudomonadota</taxon>
        <taxon>Betaproteobacteria</taxon>
        <taxon>Nitrosomonadales</taxon>
        <taxon>Methylophilaceae</taxon>
        <taxon>Methyloradius</taxon>
    </lineage>
</organism>
<dbReference type="PANTHER" id="PTHR46039:SF5">
    <property type="entry name" value="SUCROSE-PHOSPHATE SYNTHASE 3-RELATED"/>
    <property type="match status" value="1"/>
</dbReference>
<dbReference type="SUPFAM" id="SSF53756">
    <property type="entry name" value="UDP-Glycosyltransferase/glycogen phosphorylase"/>
    <property type="match status" value="1"/>
</dbReference>
<dbReference type="Gene3D" id="3.40.50.1000">
    <property type="entry name" value="HAD superfamily/HAD-like"/>
    <property type="match status" value="1"/>
</dbReference>
<evidence type="ECO:0000256" key="3">
    <source>
        <dbReference type="ARBA" id="ARBA00022676"/>
    </source>
</evidence>
<comment type="similarity">
    <text evidence="1">Belongs to the glycosyltransferase 1 family.</text>
</comment>
<evidence type="ECO:0000256" key="1">
    <source>
        <dbReference type="ARBA" id="ARBA00006530"/>
    </source>
</evidence>
<feature type="domain" description="Sucrose phosphatase-like" evidence="7">
    <location>
        <begin position="483"/>
        <end position="719"/>
    </location>
</feature>
<evidence type="ECO:0000313" key="9">
    <source>
        <dbReference type="EMBL" id="BCM25206.1"/>
    </source>
</evidence>
<proteinExistence type="inferred from homology"/>
<evidence type="ECO:0000256" key="2">
    <source>
        <dbReference type="ARBA" id="ARBA00012536"/>
    </source>
</evidence>
<evidence type="ECO:0000259" key="7">
    <source>
        <dbReference type="Pfam" id="PF05116"/>
    </source>
</evidence>
<dbReference type="EC" id="2.4.1.14" evidence="2"/>
<protein>
    <recommendedName>
        <fullName evidence="2">sucrose-phosphate synthase</fullName>
        <ecNumber evidence="2">2.4.1.14</ecNumber>
    </recommendedName>
</protein>
<sequence length="731" mass="82389">MLPETRLKQPKSEHPIYILMISMHGLIRGKDLELGRDADTGGQITYVVELAKHLAEHPDVEKVDLLTRLIEDDSVSPDYAKPEEELGNGARIVRLPFGPKRYIRKELLWLHLNQAVDKCLHFIKQQGRLPDLIHTHYADAGYVGQQLSLLLGIPLVHTGHSLGRAKRERLVASGRKLHAVEKQFNFEERISTEESILAHASLVITSTRQEIDEQYGQYTNVADTRFSVISPGTDTSRFSPPGRKKIASSAQQAVDKFLAEPEKPIIFAISRPETRKNLKGLVEAYGKSPQLQAMANLLIVAGARKDIRELEEAQHKVMGDLLLDIDLYDLWGKVALPKYIPQEDVPELYRLVARRKGVFVNSAFTEPFGLTLIEAAASGLPIVAPDDGGPRDIVANCRNGLLTNTLDSNEIAQTLLQVLQDKKQWRLFSKNGVNGVYRHYSWPAHVKKYLKEIRRVLNKDKKRLRRQQASILNSERTSIPLAQMALISDIDNTLLGDKVSLDKVTDWIAEHQKDVAFGVATGRSIESTVNVLNKHRVKIPDVMITSVGAEIYYGKKLVPDIGWSAHIRHLWRRDSLAEAFLKFTDISLQPDNTQREFKLSYFAKPGQIPPLSEIYDYLHSLKLHANLIYSHDEFLDVLPIRASKGHAIRYLAYKWDLPLKSFLVAGDSGNDIEMLAGDTLAIVVGNHSAELDILKNQEQIYFSKAHYAAGILEGIEHYDDEFNHALDLKGF</sequence>
<dbReference type="InterPro" id="IPR012821">
    <property type="entry name" value="Sucrose_P_synth_Pase-like_dom"/>
</dbReference>
<comment type="catalytic activity">
    <reaction evidence="5">
        <text>beta-D-fructose 6-phosphate + UDP-alpha-D-glucose = sucrose 6(F)-phosphate + UDP + H(+)</text>
        <dbReference type="Rhea" id="RHEA:22172"/>
        <dbReference type="ChEBI" id="CHEBI:15378"/>
        <dbReference type="ChEBI" id="CHEBI:57634"/>
        <dbReference type="ChEBI" id="CHEBI:57723"/>
        <dbReference type="ChEBI" id="CHEBI:58223"/>
        <dbReference type="ChEBI" id="CHEBI:58885"/>
        <dbReference type="EC" id="2.4.1.14"/>
    </reaction>
</comment>
<dbReference type="NCBIfam" id="TIGR01484">
    <property type="entry name" value="HAD-SF-IIB"/>
    <property type="match status" value="1"/>
</dbReference>
<dbReference type="SFLD" id="SFLDG01141">
    <property type="entry name" value="C2.B.1:_Sucrose_Phosphatase_Li"/>
    <property type="match status" value="1"/>
</dbReference>
<dbReference type="AlphaFoldDB" id="A0A8D5G8R6"/>
<dbReference type="InterPro" id="IPR012822">
    <property type="entry name" value="SucroseP_synth_GlycoTrfase_dom"/>
</dbReference>
<dbReference type="Pfam" id="PF00534">
    <property type="entry name" value="Glycos_transf_1"/>
    <property type="match status" value="1"/>
</dbReference>
<dbReference type="SFLD" id="SFLDG01140">
    <property type="entry name" value="C2.B:_Phosphomannomutase_and_P"/>
    <property type="match status" value="1"/>
</dbReference>
<dbReference type="SUPFAM" id="SSF56784">
    <property type="entry name" value="HAD-like"/>
    <property type="match status" value="1"/>
</dbReference>
<name>A0A8D5G8R6_9PROT</name>
<feature type="domain" description="Glycosyl transferase family 1" evidence="6">
    <location>
        <begin position="256"/>
        <end position="432"/>
    </location>
</feature>
<dbReference type="EMBL" id="AP024110">
    <property type="protein sequence ID" value="BCM25206.1"/>
    <property type="molecule type" value="Genomic_DNA"/>
</dbReference>
<dbReference type="Gene3D" id="3.40.50.2000">
    <property type="entry name" value="Glycogen Phosphorylase B"/>
    <property type="match status" value="2"/>
</dbReference>